<dbReference type="AlphaFoldDB" id="A0A3P4AXI4"/>
<accession>A0A3P4AXI4</accession>
<organism evidence="2 3">
    <name type="scientific">Pigmentiphaga humi</name>
    <dbReference type="NCBI Taxonomy" id="2478468"/>
    <lineage>
        <taxon>Bacteria</taxon>
        <taxon>Pseudomonadati</taxon>
        <taxon>Pseudomonadota</taxon>
        <taxon>Betaproteobacteria</taxon>
        <taxon>Burkholderiales</taxon>
        <taxon>Alcaligenaceae</taxon>
        <taxon>Pigmentiphaga</taxon>
    </lineage>
</organism>
<evidence type="ECO:0000313" key="2">
    <source>
        <dbReference type="EMBL" id="VCU68727.1"/>
    </source>
</evidence>
<protein>
    <submittedName>
        <fullName evidence="2">Uncharacterized protein</fullName>
    </submittedName>
</protein>
<dbReference type="Proteomes" id="UP000277294">
    <property type="component" value="Unassembled WGS sequence"/>
</dbReference>
<dbReference type="EMBL" id="UWPJ01000008">
    <property type="protein sequence ID" value="VCU68727.1"/>
    <property type="molecule type" value="Genomic_DNA"/>
</dbReference>
<evidence type="ECO:0000256" key="1">
    <source>
        <dbReference type="SAM" id="MobiDB-lite"/>
    </source>
</evidence>
<feature type="region of interest" description="Disordered" evidence="1">
    <location>
        <begin position="13"/>
        <end position="32"/>
    </location>
</feature>
<sequence>MISNTCYGTFPSLGAGRPQARTGSSATVRLEL</sequence>
<keyword evidence="3" id="KW-1185">Reference proteome</keyword>
<evidence type="ECO:0000313" key="3">
    <source>
        <dbReference type="Proteomes" id="UP000277294"/>
    </source>
</evidence>
<proteinExistence type="predicted"/>
<name>A0A3P4AXI4_9BURK</name>
<feature type="compositionally biased region" description="Polar residues" evidence="1">
    <location>
        <begin position="21"/>
        <end position="32"/>
    </location>
</feature>
<reference evidence="2 3" key="1">
    <citation type="submission" date="2018-10" db="EMBL/GenBank/DDBJ databases">
        <authorList>
            <person name="Criscuolo A."/>
        </authorList>
    </citation>
    <scope>NUCLEOTIDE SEQUENCE [LARGE SCALE GENOMIC DNA]</scope>
    <source>
        <strain evidence="2">DnA1</strain>
    </source>
</reference>
<gene>
    <name evidence="2" type="ORF">PIGHUM_00785</name>
</gene>